<name>A0AAD5UWN0_9APHY</name>
<feature type="region of interest" description="Disordered" evidence="1">
    <location>
        <begin position="1"/>
        <end position="41"/>
    </location>
</feature>
<proteinExistence type="predicted"/>
<feature type="compositionally biased region" description="Low complexity" evidence="1">
    <location>
        <begin position="1"/>
        <end position="18"/>
    </location>
</feature>
<feature type="compositionally biased region" description="Basic and acidic residues" evidence="1">
    <location>
        <begin position="32"/>
        <end position="41"/>
    </location>
</feature>
<keyword evidence="3" id="KW-1185">Reference proteome</keyword>
<organism evidence="2 3">
    <name type="scientific">Meripilus lineatus</name>
    <dbReference type="NCBI Taxonomy" id="2056292"/>
    <lineage>
        <taxon>Eukaryota</taxon>
        <taxon>Fungi</taxon>
        <taxon>Dikarya</taxon>
        <taxon>Basidiomycota</taxon>
        <taxon>Agaricomycotina</taxon>
        <taxon>Agaricomycetes</taxon>
        <taxon>Polyporales</taxon>
        <taxon>Meripilaceae</taxon>
        <taxon>Meripilus</taxon>
    </lineage>
</organism>
<evidence type="ECO:0000313" key="2">
    <source>
        <dbReference type="EMBL" id="KAJ3479842.1"/>
    </source>
</evidence>
<feature type="compositionally biased region" description="Polar residues" evidence="1">
    <location>
        <begin position="338"/>
        <end position="352"/>
    </location>
</feature>
<feature type="region of interest" description="Disordered" evidence="1">
    <location>
        <begin position="561"/>
        <end position="584"/>
    </location>
</feature>
<reference evidence="2" key="1">
    <citation type="submission" date="2022-07" db="EMBL/GenBank/DDBJ databases">
        <title>Genome Sequence of Physisporinus lineatus.</title>
        <authorList>
            <person name="Buettner E."/>
        </authorList>
    </citation>
    <scope>NUCLEOTIDE SEQUENCE</scope>
    <source>
        <strain evidence="2">VT162</strain>
    </source>
</reference>
<dbReference type="InterPro" id="IPR011009">
    <property type="entry name" value="Kinase-like_dom_sf"/>
</dbReference>
<comment type="caution">
    <text evidence="2">The sequence shown here is derived from an EMBL/GenBank/DDBJ whole genome shotgun (WGS) entry which is preliminary data.</text>
</comment>
<evidence type="ECO:0000313" key="3">
    <source>
        <dbReference type="Proteomes" id="UP001212997"/>
    </source>
</evidence>
<sequence length="855" mass="94986">MPSTSSQPSTSASTGSHSELWDNVDGPVPEPLPEREPEDTRPKQDLVLYRAIGEWKWANKFVITNTRTLCKLSAGSMCTAEIMQGIIGGRPITYIARRWPYATKDNWTGFYSELALYKSKSYLQVLQGHAIPNIIGVYSNPTSFTVAMEMPHHLYWMEAHSKMPDSLKELCIDALLRIHSCGVLHNDIELRHMLISPDAKVTIIDFQESRALVPMPEVGLHRAQPEELAMEMRKLKFKLDYQGAQDKERARMARLQAGDGSSEDDSEPMPSLEEWTLRWECGLDGGPRKIVVPFQDKEQIRAAQRAFATLVDRLEATRIASQKSVKSEAITPTPPRPNETTLPEATSSQSSALGKRRASDADITPPLGESSKRIRTAVESSVSDDVTAHSPVPTYNPPLEPITDPRLPPLPPLPPNFPQPFAPSDGYITGAARTPPSRWRIPPSSDLPQSYPTLTSFSHSECDSSDLPRATPSEVPPKAIKVVDCVDIEPKGPRAYYFPHPPTETQATRCRVVDVRQQNYLKCRELGLPYYGGNSFRLHTHFSAPPPKGYVVSLGRLKRRRNNEEAYHRSGRPSKRKRCASPIDSPDWDPSKLYATSVEALDLSGGGPRYLSSEDTISRTPVPRKRRAPPGSNLRPTPKIKTVSFATWDVVAKDGTLLPSGRTPKLSRKRRLSNDQDHEEDVIDFTAQEEEEDARILALKASSNTSSAPAHHREDASFSLGIIGRDSPGTPVASTSQSAVPPSIAITPSPRASPTPTLWHRKRVSSSLPSSGDRASQDPYPSSHLGSSVRGRPRRSRVMSQREPYIDIEMTDEEEERVVEMMLRCPEEVVTQEVVQSGKGPFHALSEYVIARWLA</sequence>
<dbReference type="SUPFAM" id="SSF56112">
    <property type="entry name" value="Protein kinase-like (PK-like)"/>
    <property type="match status" value="1"/>
</dbReference>
<gene>
    <name evidence="2" type="ORF">NLI96_g8778</name>
</gene>
<feature type="region of interest" description="Disordered" evidence="1">
    <location>
        <begin position="252"/>
        <end position="271"/>
    </location>
</feature>
<dbReference type="Proteomes" id="UP001212997">
    <property type="component" value="Unassembled WGS sequence"/>
</dbReference>
<dbReference type="EMBL" id="JANAWD010000412">
    <property type="protein sequence ID" value="KAJ3479842.1"/>
    <property type="molecule type" value="Genomic_DNA"/>
</dbReference>
<feature type="region of interest" description="Disordered" evidence="1">
    <location>
        <begin position="656"/>
        <end position="681"/>
    </location>
</feature>
<feature type="region of interest" description="Disordered" evidence="1">
    <location>
        <begin position="605"/>
        <end position="639"/>
    </location>
</feature>
<evidence type="ECO:0008006" key="4">
    <source>
        <dbReference type="Google" id="ProtNLM"/>
    </source>
</evidence>
<evidence type="ECO:0000256" key="1">
    <source>
        <dbReference type="SAM" id="MobiDB-lite"/>
    </source>
</evidence>
<feature type="region of interest" description="Disordered" evidence="1">
    <location>
        <begin position="721"/>
        <end position="802"/>
    </location>
</feature>
<feature type="region of interest" description="Disordered" evidence="1">
    <location>
        <begin position="321"/>
        <end position="398"/>
    </location>
</feature>
<feature type="compositionally biased region" description="Polar residues" evidence="1">
    <location>
        <begin position="765"/>
        <end position="774"/>
    </location>
</feature>
<dbReference type="AlphaFoldDB" id="A0AAD5UWN0"/>
<feature type="compositionally biased region" description="Basic residues" evidence="1">
    <location>
        <begin position="569"/>
        <end position="579"/>
    </location>
</feature>
<accession>A0AAD5UWN0</accession>
<protein>
    <recommendedName>
        <fullName evidence="4">Protein kinase domain-containing protein</fullName>
    </recommendedName>
</protein>